<comment type="catalytic activity">
    <reaction evidence="1">
        <text>ATP + protein L-histidine = ADP + protein N-phospho-L-histidine.</text>
        <dbReference type="EC" id="2.7.13.3"/>
    </reaction>
</comment>
<evidence type="ECO:0000313" key="20">
    <source>
        <dbReference type="Proteomes" id="UP000199532"/>
    </source>
</evidence>
<evidence type="ECO:0000313" key="19">
    <source>
        <dbReference type="EMBL" id="SEJ32770.1"/>
    </source>
</evidence>
<dbReference type="InterPro" id="IPR050482">
    <property type="entry name" value="Sensor_HK_TwoCompSys"/>
</dbReference>
<evidence type="ECO:0000256" key="7">
    <source>
        <dbReference type="ARBA" id="ARBA00022490"/>
    </source>
</evidence>
<comment type="subcellular location">
    <subcellularLocation>
        <location evidence="3">Cytoplasm</location>
    </subcellularLocation>
</comment>
<sequence>MLNISMAKFYTIIFLTFYFFLKGIPAGFAETARAENDLAASKHDKTFPADTILIKKYYNLALANLYYDAEKSLLYSQQILRIAQKHQWNKGKMMAYDLMSNYYVIDGSYDILREVSNEILILSKKTEMPLYTANAKRFLAEASAEYKQFEAAKANLQSAIEIYTELRQDSLKAVSLETLGNFYREKLEYPEALRYYDQAFFAYKKIGSQWGMASTLQNRGYLYVRKDELDNAEDNVNEALDIFRKMNNRYGILNGLNDIGNIYFLKNDFDNAIKTEKEALELSHLYKSSRQTNWALICLYKSYKAKNDIETALFYLEKVDYIRRTRHIERIAREYNMYKLIYENQQMDSEIQQKIIGEQTTIQRFLVGFSCLIVGFAAFLWLNNKKLRQKNAAIKEALIQGQTIERKRVAAELHDHLGGTLASLNWYLYGMDKKLLSEEEQKTYNSVHQMVGAAYREVRSLSHNLMPMELEEHGLVMALHRLVGKLNENNSIHFTFNISGLENRMSKKVEFELYSIVLELTNNILKHSQADTASINLEENMKTINLSIIDNGSGMKSKSSHGVGLGNVKSRVQSLMGKIKISTEENPGTKIEIEIPKPGIK</sequence>
<dbReference type="Gene3D" id="1.20.5.1930">
    <property type="match status" value="1"/>
</dbReference>
<keyword evidence="16" id="KW-0175">Coiled coil</keyword>
<feature type="transmembrane region" description="Helical" evidence="17">
    <location>
        <begin position="362"/>
        <end position="382"/>
    </location>
</feature>
<feature type="coiled-coil region" evidence="16">
    <location>
        <begin position="139"/>
        <end position="169"/>
    </location>
</feature>
<comment type="function">
    <text evidence="14">Member of the two-component regulatory system NreB/NreC involved in the control of dissimilatory nitrate/nitrite reduction in response to oxygen. NreB functions as a direct oxygen sensor histidine kinase which is autophosphorylated, in the absence of oxygen, probably at the conserved histidine residue, and transfers its phosphate group probably to a conserved aspartate residue of NreC. NreB/NreC activates the expression of the nitrate (narGHJI) and nitrite (nir) reductase operons, as well as the putative nitrate transporter gene narT.</text>
</comment>
<dbReference type="InterPro" id="IPR003594">
    <property type="entry name" value="HATPase_dom"/>
</dbReference>
<keyword evidence="17" id="KW-0472">Membrane</keyword>
<evidence type="ECO:0000256" key="1">
    <source>
        <dbReference type="ARBA" id="ARBA00000085"/>
    </source>
</evidence>
<dbReference type="Proteomes" id="UP000199532">
    <property type="component" value="Unassembled WGS sequence"/>
</dbReference>
<dbReference type="Gene3D" id="1.25.40.10">
    <property type="entry name" value="Tetratricopeptide repeat domain"/>
    <property type="match status" value="1"/>
</dbReference>
<dbReference type="InterPro" id="IPR004358">
    <property type="entry name" value="Sig_transdc_His_kin-like_C"/>
</dbReference>
<dbReference type="SUPFAM" id="SSF55874">
    <property type="entry name" value="ATPase domain of HSP90 chaperone/DNA topoisomerase II/histidine kinase"/>
    <property type="match status" value="1"/>
</dbReference>
<protein>
    <recommendedName>
        <fullName evidence="5">Oxygen sensor histidine kinase NreB</fullName>
        <ecNumber evidence="4">2.7.13.3</ecNumber>
    </recommendedName>
    <alternativeName>
        <fullName evidence="15">Nitrogen regulation protein B</fullName>
    </alternativeName>
</protein>
<keyword evidence="6" id="KW-0004">4Fe-4S</keyword>
<dbReference type="InterPro" id="IPR036890">
    <property type="entry name" value="HATPase_C_sf"/>
</dbReference>
<evidence type="ECO:0000256" key="2">
    <source>
        <dbReference type="ARBA" id="ARBA00001966"/>
    </source>
</evidence>
<keyword evidence="7" id="KW-0963">Cytoplasm</keyword>
<evidence type="ECO:0000256" key="5">
    <source>
        <dbReference type="ARBA" id="ARBA00017322"/>
    </source>
</evidence>
<keyword evidence="10 19" id="KW-0418">Kinase</keyword>
<dbReference type="GO" id="GO:0016020">
    <property type="term" value="C:membrane"/>
    <property type="evidence" value="ECO:0007669"/>
    <property type="project" value="InterPro"/>
</dbReference>
<dbReference type="OrthoDB" id="613934at2"/>
<keyword evidence="8" id="KW-0808">Transferase</keyword>
<evidence type="ECO:0000256" key="9">
    <source>
        <dbReference type="ARBA" id="ARBA00022723"/>
    </source>
</evidence>
<evidence type="ECO:0000256" key="10">
    <source>
        <dbReference type="ARBA" id="ARBA00022777"/>
    </source>
</evidence>
<gene>
    <name evidence="19" type="ORF">SAMN04487995_4224</name>
</gene>
<evidence type="ECO:0000259" key="18">
    <source>
        <dbReference type="PROSITE" id="PS50109"/>
    </source>
</evidence>
<dbReference type="CDD" id="cd16917">
    <property type="entry name" value="HATPase_UhpB-NarQ-NarX-like"/>
    <property type="match status" value="1"/>
</dbReference>
<evidence type="ECO:0000256" key="4">
    <source>
        <dbReference type="ARBA" id="ARBA00012438"/>
    </source>
</evidence>
<dbReference type="Pfam" id="PF02518">
    <property type="entry name" value="HATPase_c"/>
    <property type="match status" value="1"/>
</dbReference>
<evidence type="ECO:0000256" key="12">
    <source>
        <dbReference type="ARBA" id="ARBA00023012"/>
    </source>
</evidence>
<feature type="domain" description="Histidine kinase" evidence="18">
    <location>
        <begin position="408"/>
        <end position="599"/>
    </location>
</feature>
<dbReference type="GO" id="GO:0051539">
    <property type="term" value="F:4 iron, 4 sulfur cluster binding"/>
    <property type="evidence" value="ECO:0007669"/>
    <property type="project" value="UniProtKB-KW"/>
</dbReference>
<dbReference type="SUPFAM" id="SSF48452">
    <property type="entry name" value="TPR-like"/>
    <property type="match status" value="1"/>
</dbReference>
<evidence type="ECO:0000256" key="16">
    <source>
        <dbReference type="SAM" id="Coils"/>
    </source>
</evidence>
<dbReference type="GO" id="GO:0046872">
    <property type="term" value="F:metal ion binding"/>
    <property type="evidence" value="ECO:0007669"/>
    <property type="project" value="UniProtKB-KW"/>
</dbReference>
<dbReference type="PROSITE" id="PS50109">
    <property type="entry name" value="HIS_KIN"/>
    <property type="match status" value="1"/>
</dbReference>
<evidence type="ECO:0000256" key="15">
    <source>
        <dbReference type="ARBA" id="ARBA00030800"/>
    </source>
</evidence>
<dbReference type="EMBL" id="FNXY01000006">
    <property type="protein sequence ID" value="SEJ32770.1"/>
    <property type="molecule type" value="Genomic_DNA"/>
</dbReference>
<keyword evidence="17" id="KW-1133">Transmembrane helix</keyword>
<dbReference type="InterPro" id="IPR019734">
    <property type="entry name" value="TPR_rpt"/>
</dbReference>
<dbReference type="AlphaFoldDB" id="A0A1H6Y6P2"/>
<dbReference type="EC" id="2.7.13.3" evidence="4"/>
<keyword evidence="9" id="KW-0479">Metal-binding</keyword>
<keyword evidence="11" id="KW-0408">Iron</keyword>
<dbReference type="InterPro" id="IPR005467">
    <property type="entry name" value="His_kinase_dom"/>
</dbReference>
<dbReference type="Pfam" id="PF07730">
    <property type="entry name" value="HisKA_3"/>
    <property type="match status" value="1"/>
</dbReference>
<keyword evidence="13" id="KW-0411">Iron-sulfur</keyword>
<dbReference type="Pfam" id="PF13424">
    <property type="entry name" value="TPR_12"/>
    <property type="match status" value="1"/>
</dbReference>
<dbReference type="InterPro" id="IPR011990">
    <property type="entry name" value="TPR-like_helical_dom_sf"/>
</dbReference>
<evidence type="ECO:0000256" key="3">
    <source>
        <dbReference type="ARBA" id="ARBA00004496"/>
    </source>
</evidence>
<name>A0A1H6Y6P2_9BACT</name>
<evidence type="ECO:0000256" key="11">
    <source>
        <dbReference type="ARBA" id="ARBA00023004"/>
    </source>
</evidence>
<evidence type="ECO:0000256" key="13">
    <source>
        <dbReference type="ARBA" id="ARBA00023014"/>
    </source>
</evidence>
<dbReference type="GO" id="GO:0005737">
    <property type="term" value="C:cytoplasm"/>
    <property type="evidence" value="ECO:0007669"/>
    <property type="project" value="UniProtKB-SubCell"/>
</dbReference>
<comment type="cofactor">
    <cofactor evidence="2">
        <name>[4Fe-4S] cluster</name>
        <dbReference type="ChEBI" id="CHEBI:49883"/>
    </cofactor>
</comment>
<reference evidence="19 20" key="1">
    <citation type="submission" date="2016-10" db="EMBL/GenBank/DDBJ databases">
        <authorList>
            <person name="de Groot N.N."/>
        </authorList>
    </citation>
    <scope>NUCLEOTIDE SEQUENCE [LARGE SCALE GENOMIC DNA]</scope>
    <source>
        <strain evidence="19 20">DSM 19938</strain>
    </source>
</reference>
<accession>A0A1H6Y6P2</accession>
<evidence type="ECO:0000256" key="6">
    <source>
        <dbReference type="ARBA" id="ARBA00022485"/>
    </source>
</evidence>
<proteinExistence type="predicted"/>
<dbReference type="PANTHER" id="PTHR24421">
    <property type="entry name" value="NITRATE/NITRITE SENSOR PROTEIN NARX-RELATED"/>
    <property type="match status" value="1"/>
</dbReference>
<keyword evidence="12" id="KW-0902">Two-component regulatory system</keyword>
<dbReference type="Gene3D" id="3.30.565.10">
    <property type="entry name" value="Histidine kinase-like ATPase, C-terminal domain"/>
    <property type="match status" value="1"/>
</dbReference>
<keyword evidence="17" id="KW-0812">Transmembrane</keyword>
<organism evidence="19 20">
    <name type="scientific">Dyadobacter koreensis</name>
    <dbReference type="NCBI Taxonomy" id="408657"/>
    <lineage>
        <taxon>Bacteria</taxon>
        <taxon>Pseudomonadati</taxon>
        <taxon>Bacteroidota</taxon>
        <taxon>Cytophagia</taxon>
        <taxon>Cytophagales</taxon>
        <taxon>Spirosomataceae</taxon>
        <taxon>Dyadobacter</taxon>
    </lineage>
</organism>
<dbReference type="SMART" id="SM00028">
    <property type="entry name" value="TPR"/>
    <property type="match status" value="4"/>
</dbReference>
<evidence type="ECO:0000256" key="8">
    <source>
        <dbReference type="ARBA" id="ARBA00022679"/>
    </source>
</evidence>
<evidence type="ECO:0000256" key="17">
    <source>
        <dbReference type="SAM" id="Phobius"/>
    </source>
</evidence>
<dbReference type="STRING" id="408657.SAMN04487995_4224"/>
<dbReference type="GO" id="GO:0046983">
    <property type="term" value="F:protein dimerization activity"/>
    <property type="evidence" value="ECO:0007669"/>
    <property type="project" value="InterPro"/>
</dbReference>
<dbReference type="PRINTS" id="PR00344">
    <property type="entry name" value="BCTRLSENSOR"/>
</dbReference>
<dbReference type="InterPro" id="IPR011712">
    <property type="entry name" value="Sig_transdc_His_kin_sub3_dim/P"/>
</dbReference>
<evidence type="ECO:0000256" key="14">
    <source>
        <dbReference type="ARBA" id="ARBA00024827"/>
    </source>
</evidence>
<dbReference type="GO" id="GO:0000155">
    <property type="term" value="F:phosphorelay sensor kinase activity"/>
    <property type="evidence" value="ECO:0007669"/>
    <property type="project" value="InterPro"/>
</dbReference>
<keyword evidence="20" id="KW-1185">Reference proteome</keyword>
<dbReference type="SMART" id="SM00387">
    <property type="entry name" value="HATPase_c"/>
    <property type="match status" value="1"/>
</dbReference>